<evidence type="ECO:0000256" key="3">
    <source>
        <dbReference type="ARBA" id="ARBA00007592"/>
    </source>
</evidence>
<organism evidence="16 17">
    <name type="scientific">Micromonospora pattaloongensis</name>
    <dbReference type="NCBI Taxonomy" id="405436"/>
    <lineage>
        <taxon>Bacteria</taxon>
        <taxon>Bacillati</taxon>
        <taxon>Actinomycetota</taxon>
        <taxon>Actinomycetes</taxon>
        <taxon>Micromonosporales</taxon>
        <taxon>Micromonosporaceae</taxon>
        <taxon>Micromonospora</taxon>
    </lineage>
</organism>
<feature type="binding site" evidence="12 15">
    <location>
        <position position="62"/>
    </location>
    <ligand>
        <name>pyruvate</name>
        <dbReference type="ChEBI" id="CHEBI:15361"/>
    </ligand>
</feature>
<keyword evidence="5 12" id="KW-0963">Cytoplasm</keyword>
<keyword evidence="9 12" id="KW-0456">Lyase</keyword>
<evidence type="ECO:0000256" key="4">
    <source>
        <dbReference type="ARBA" id="ARBA00012086"/>
    </source>
</evidence>
<accession>A0A1H3KHK5</accession>
<comment type="function">
    <text evidence="1 12">Catalyzes the condensation of (S)-aspartate-beta-semialdehyde [(S)-ASA] and pyruvate to 4-hydroxy-tetrahydrodipicolinate (HTPA).</text>
</comment>
<comment type="subunit">
    <text evidence="12">Homotetramer; dimer of dimers.</text>
</comment>
<dbReference type="OrthoDB" id="9782828at2"/>
<gene>
    <name evidence="12" type="primary">dapA</name>
    <name evidence="16" type="ORF">SAMN05444365_102500</name>
</gene>
<dbReference type="Gene3D" id="3.20.20.70">
    <property type="entry name" value="Aldolase class I"/>
    <property type="match status" value="1"/>
</dbReference>
<dbReference type="EC" id="4.3.3.7" evidence="4 12"/>
<comment type="subcellular location">
    <subcellularLocation>
        <location evidence="12">Cytoplasm</location>
    </subcellularLocation>
</comment>
<dbReference type="PIRSF" id="PIRSF001365">
    <property type="entry name" value="DHDPS"/>
    <property type="match status" value="1"/>
</dbReference>
<dbReference type="EMBL" id="FNPH01000002">
    <property type="protein sequence ID" value="SDY51603.1"/>
    <property type="molecule type" value="Genomic_DNA"/>
</dbReference>
<dbReference type="InterPro" id="IPR020625">
    <property type="entry name" value="Schiff_base-form_aldolases_AS"/>
</dbReference>
<keyword evidence="17" id="KW-1185">Reference proteome</keyword>
<dbReference type="GO" id="GO:0005829">
    <property type="term" value="C:cytosol"/>
    <property type="evidence" value="ECO:0007669"/>
    <property type="project" value="TreeGrafter"/>
</dbReference>
<dbReference type="InterPro" id="IPR005263">
    <property type="entry name" value="DapA"/>
</dbReference>
<dbReference type="HAMAP" id="MF_00418">
    <property type="entry name" value="DapA"/>
    <property type="match status" value="1"/>
</dbReference>
<dbReference type="SMART" id="SM01130">
    <property type="entry name" value="DHDPS"/>
    <property type="match status" value="1"/>
</dbReference>
<dbReference type="Pfam" id="PF00701">
    <property type="entry name" value="DHDPS"/>
    <property type="match status" value="1"/>
</dbReference>
<feature type="binding site" evidence="12 15">
    <location>
        <position position="218"/>
    </location>
    <ligand>
        <name>pyruvate</name>
        <dbReference type="ChEBI" id="CHEBI:15361"/>
    </ligand>
</feature>
<dbReference type="PROSITE" id="PS00666">
    <property type="entry name" value="DHDPS_2"/>
    <property type="match status" value="1"/>
</dbReference>
<dbReference type="PROSITE" id="PS00665">
    <property type="entry name" value="DHDPS_1"/>
    <property type="match status" value="1"/>
</dbReference>
<evidence type="ECO:0000256" key="12">
    <source>
        <dbReference type="HAMAP-Rule" id="MF_00418"/>
    </source>
</evidence>
<evidence type="ECO:0000256" key="11">
    <source>
        <dbReference type="ARBA" id="ARBA00047836"/>
    </source>
</evidence>
<evidence type="ECO:0000256" key="7">
    <source>
        <dbReference type="ARBA" id="ARBA00022915"/>
    </source>
</evidence>
<feature type="active site" description="Proton donor/acceptor" evidence="12 14">
    <location>
        <position position="150"/>
    </location>
</feature>
<dbReference type="CDD" id="cd00950">
    <property type="entry name" value="DHDPS"/>
    <property type="match status" value="1"/>
</dbReference>
<dbReference type="NCBIfam" id="TIGR00674">
    <property type="entry name" value="dapA"/>
    <property type="match status" value="1"/>
</dbReference>
<evidence type="ECO:0000313" key="17">
    <source>
        <dbReference type="Proteomes" id="UP000242415"/>
    </source>
</evidence>
<evidence type="ECO:0000256" key="10">
    <source>
        <dbReference type="ARBA" id="ARBA00023270"/>
    </source>
</evidence>
<dbReference type="Proteomes" id="UP000242415">
    <property type="component" value="Unassembled WGS sequence"/>
</dbReference>
<feature type="active site" description="Schiff-base intermediate with substrate" evidence="12 14">
    <location>
        <position position="178"/>
    </location>
</feature>
<name>A0A1H3KHK5_9ACTN</name>
<evidence type="ECO:0000313" key="16">
    <source>
        <dbReference type="EMBL" id="SDY51603.1"/>
    </source>
</evidence>
<dbReference type="GO" id="GO:0019877">
    <property type="term" value="P:diaminopimelate biosynthetic process"/>
    <property type="evidence" value="ECO:0007669"/>
    <property type="project" value="UniProtKB-UniRule"/>
</dbReference>
<feature type="site" description="Part of a proton relay during catalysis" evidence="12">
    <location>
        <position position="61"/>
    </location>
</feature>
<comment type="caution">
    <text evidence="12">Was originally thought to be a dihydrodipicolinate synthase (DHDPS), catalyzing the condensation of (S)-aspartate-beta-semialdehyde [(S)-ASA] and pyruvate to dihydrodipicolinate (DHDP). However, it was shown in E.coli that the product of the enzymatic reaction is not dihydrodipicolinate but in fact (4S)-4-hydroxy-2,3,4,5-tetrahydro-(2S)-dipicolinic acid (HTPA), and that the consecutive dehydration reaction leading to DHDP is not spontaneous but catalyzed by DapB.</text>
</comment>
<dbReference type="UniPathway" id="UPA00034">
    <property type="reaction ID" value="UER00017"/>
</dbReference>
<dbReference type="InterPro" id="IPR013785">
    <property type="entry name" value="Aldolase_TIM"/>
</dbReference>
<dbReference type="GO" id="GO:0009089">
    <property type="term" value="P:lysine biosynthetic process via diaminopimelate"/>
    <property type="evidence" value="ECO:0007669"/>
    <property type="project" value="UniProtKB-UniRule"/>
</dbReference>
<keyword evidence="8 12" id="KW-0457">Lysine biosynthesis</keyword>
<evidence type="ECO:0000256" key="13">
    <source>
        <dbReference type="PIRNR" id="PIRNR001365"/>
    </source>
</evidence>
<proteinExistence type="inferred from homology"/>
<feature type="site" description="Part of a proton relay during catalysis" evidence="12">
    <location>
        <position position="124"/>
    </location>
</feature>
<dbReference type="InterPro" id="IPR002220">
    <property type="entry name" value="DapA-like"/>
</dbReference>
<reference evidence="17" key="1">
    <citation type="submission" date="2016-10" db="EMBL/GenBank/DDBJ databases">
        <authorList>
            <person name="Varghese N."/>
            <person name="Submissions S."/>
        </authorList>
    </citation>
    <scope>NUCLEOTIDE SEQUENCE [LARGE SCALE GENOMIC DNA]</scope>
    <source>
        <strain evidence="17">DSM 45245</strain>
    </source>
</reference>
<dbReference type="GO" id="GO:0008840">
    <property type="term" value="F:4-hydroxy-tetrahydrodipicolinate synthase activity"/>
    <property type="evidence" value="ECO:0007669"/>
    <property type="project" value="UniProtKB-UniRule"/>
</dbReference>
<protein>
    <recommendedName>
        <fullName evidence="4 12">4-hydroxy-tetrahydrodipicolinate synthase</fullName>
        <shortName evidence="12">HTPA synthase</shortName>
        <ecNumber evidence="4 12">4.3.3.7</ecNumber>
    </recommendedName>
</protein>
<dbReference type="SUPFAM" id="SSF51569">
    <property type="entry name" value="Aldolase"/>
    <property type="match status" value="1"/>
</dbReference>
<keyword evidence="7 12" id="KW-0220">Diaminopimelate biosynthesis</keyword>
<dbReference type="PANTHER" id="PTHR12128:SF66">
    <property type="entry name" value="4-HYDROXY-2-OXOGLUTARATE ALDOLASE, MITOCHONDRIAL"/>
    <property type="match status" value="1"/>
</dbReference>
<evidence type="ECO:0000256" key="6">
    <source>
        <dbReference type="ARBA" id="ARBA00022605"/>
    </source>
</evidence>
<dbReference type="STRING" id="405436.SAMN05444365_102500"/>
<dbReference type="PANTHER" id="PTHR12128">
    <property type="entry name" value="DIHYDRODIPICOLINATE SYNTHASE"/>
    <property type="match status" value="1"/>
</dbReference>
<evidence type="ECO:0000256" key="15">
    <source>
        <dbReference type="PIRSR" id="PIRSR001365-2"/>
    </source>
</evidence>
<evidence type="ECO:0000256" key="2">
    <source>
        <dbReference type="ARBA" id="ARBA00005120"/>
    </source>
</evidence>
<keyword evidence="10 12" id="KW-0704">Schiff base</keyword>
<dbReference type="InterPro" id="IPR020624">
    <property type="entry name" value="Schiff_base-form_aldolases_CS"/>
</dbReference>
<dbReference type="RefSeq" id="WP_091553970.1">
    <property type="nucleotide sequence ID" value="NZ_FNPH01000002.1"/>
</dbReference>
<evidence type="ECO:0000256" key="1">
    <source>
        <dbReference type="ARBA" id="ARBA00003294"/>
    </source>
</evidence>
<sequence length="308" mass="32029">MTHDHLAPAGPGAGGRPFGRLITAMITPFAADGSLDVDGAARLATYLVDEQRHDGLVVNGTTGESPTTSDAEKDTVLRAVLEAVGDRASVIAGVGSYDTHHTIELAQAAAKAGAHGLLVVTPYYNKPPQAGLLRHFTMVADAADVPVMLYDIPGRTGTALASDTICRLAEHERIVAVKDAKGDLAATAQVIARTDLAYYSGDDLLTLPLLAVGAVGVVGVPTHLFGAPTKEMIEAYERGDVAGALALHQQLLPAYEGFFRTQGVIMTKAALRLAGLPAGPVRPPLVDATDEQIAQLRTDCAASGRELA</sequence>
<keyword evidence="6 12" id="KW-0028">Amino-acid biosynthesis</keyword>
<comment type="pathway">
    <text evidence="2 12">Amino-acid biosynthesis; L-lysine biosynthesis via DAP pathway; (S)-tetrahydrodipicolinate from L-aspartate: step 3/4.</text>
</comment>
<comment type="similarity">
    <text evidence="3 12 13">Belongs to the DapA family.</text>
</comment>
<evidence type="ECO:0000256" key="14">
    <source>
        <dbReference type="PIRSR" id="PIRSR001365-1"/>
    </source>
</evidence>
<evidence type="ECO:0000256" key="8">
    <source>
        <dbReference type="ARBA" id="ARBA00023154"/>
    </source>
</evidence>
<evidence type="ECO:0000256" key="9">
    <source>
        <dbReference type="ARBA" id="ARBA00023239"/>
    </source>
</evidence>
<comment type="catalytic activity">
    <reaction evidence="11 12">
        <text>L-aspartate 4-semialdehyde + pyruvate = (2S,4S)-4-hydroxy-2,3,4,5-tetrahydrodipicolinate + H2O + H(+)</text>
        <dbReference type="Rhea" id="RHEA:34171"/>
        <dbReference type="ChEBI" id="CHEBI:15361"/>
        <dbReference type="ChEBI" id="CHEBI:15377"/>
        <dbReference type="ChEBI" id="CHEBI:15378"/>
        <dbReference type="ChEBI" id="CHEBI:67139"/>
        <dbReference type="ChEBI" id="CHEBI:537519"/>
        <dbReference type="EC" id="4.3.3.7"/>
    </reaction>
</comment>
<evidence type="ECO:0000256" key="5">
    <source>
        <dbReference type="ARBA" id="ARBA00022490"/>
    </source>
</evidence>
<dbReference type="PRINTS" id="PR00146">
    <property type="entry name" value="DHPICSNTHASE"/>
</dbReference>
<dbReference type="AlphaFoldDB" id="A0A1H3KHK5"/>